<evidence type="ECO:0000256" key="8">
    <source>
        <dbReference type="ARBA" id="ARBA00022679"/>
    </source>
</evidence>
<organism evidence="15 16">
    <name type="scientific">Garciella nitratireducens DSM 15102</name>
    <dbReference type="NCBI Taxonomy" id="1121911"/>
    <lineage>
        <taxon>Bacteria</taxon>
        <taxon>Bacillati</taxon>
        <taxon>Bacillota</taxon>
        <taxon>Clostridia</taxon>
        <taxon>Eubacteriales</taxon>
        <taxon>Eubacteriaceae</taxon>
        <taxon>Garciella</taxon>
    </lineage>
</organism>
<dbReference type="Gene3D" id="3.40.1280.10">
    <property type="match status" value="1"/>
</dbReference>
<evidence type="ECO:0000256" key="5">
    <source>
        <dbReference type="ARBA" id="ARBA00022490"/>
    </source>
</evidence>
<dbReference type="InterPro" id="IPR046886">
    <property type="entry name" value="RsmE_MTase_dom"/>
</dbReference>
<dbReference type="CDD" id="cd18084">
    <property type="entry name" value="RsmE-like"/>
    <property type="match status" value="1"/>
</dbReference>
<evidence type="ECO:0000256" key="7">
    <source>
        <dbReference type="ARBA" id="ARBA00022603"/>
    </source>
</evidence>
<dbReference type="PANTHER" id="PTHR30027:SF3">
    <property type="entry name" value="16S RRNA (URACIL(1498)-N(3))-METHYLTRANSFERASE"/>
    <property type="match status" value="1"/>
</dbReference>
<dbReference type="PANTHER" id="PTHR30027">
    <property type="entry name" value="RIBOSOMAL RNA SMALL SUBUNIT METHYLTRANSFERASE E"/>
    <property type="match status" value="1"/>
</dbReference>
<dbReference type="NCBIfam" id="NF008692">
    <property type="entry name" value="PRK11713.1-5"/>
    <property type="match status" value="1"/>
</dbReference>
<dbReference type="InterPro" id="IPR029026">
    <property type="entry name" value="tRNA_m1G_MTases_N"/>
</dbReference>
<proteinExistence type="inferred from homology"/>
<dbReference type="GO" id="GO:0070042">
    <property type="term" value="F:rRNA (uridine-N3-)-methyltransferase activity"/>
    <property type="evidence" value="ECO:0007669"/>
    <property type="project" value="TreeGrafter"/>
</dbReference>
<comment type="catalytic activity">
    <reaction evidence="11 12">
        <text>uridine(1498) in 16S rRNA + S-adenosyl-L-methionine = N(3)-methyluridine(1498) in 16S rRNA + S-adenosyl-L-homocysteine + H(+)</text>
        <dbReference type="Rhea" id="RHEA:42920"/>
        <dbReference type="Rhea" id="RHEA-COMP:10283"/>
        <dbReference type="Rhea" id="RHEA-COMP:10284"/>
        <dbReference type="ChEBI" id="CHEBI:15378"/>
        <dbReference type="ChEBI" id="CHEBI:57856"/>
        <dbReference type="ChEBI" id="CHEBI:59789"/>
        <dbReference type="ChEBI" id="CHEBI:65315"/>
        <dbReference type="ChEBI" id="CHEBI:74502"/>
        <dbReference type="EC" id="2.1.1.193"/>
    </reaction>
</comment>
<evidence type="ECO:0000256" key="9">
    <source>
        <dbReference type="ARBA" id="ARBA00022691"/>
    </source>
</evidence>
<evidence type="ECO:0000256" key="1">
    <source>
        <dbReference type="ARBA" id="ARBA00004496"/>
    </source>
</evidence>
<comment type="function">
    <text evidence="10 12">Specifically methylates the N3 position of the uracil ring of uridine 1498 (m3U1498) in 16S rRNA. Acts on the fully assembled 30S ribosomal subunit.</text>
</comment>
<dbReference type="Pfam" id="PF20260">
    <property type="entry name" value="PUA_4"/>
    <property type="match status" value="1"/>
</dbReference>
<evidence type="ECO:0000256" key="3">
    <source>
        <dbReference type="ARBA" id="ARBA00012328"/>
    </source>
</evidence>
<evidence type="ECO:0000259" key="13">
    <source>
        <dbReference type="Pfam" id="PF04452"/>
    </source>
</evidence>
<evidence type="ECO:0000256" key="10">
    <source>
        <dbReference type="ARBA" id="ARBA00025699"/>
    </source>
</evidence>
<dbReference type="SUPFAM" id="SSF75217">
    <property type="entry name" value="alpha/beta knot"/>
    <property type="match status" value="1"/>
</dbReference>
<dbReference type="InterPro" id="IPR006700">
    <property type="entry name" value="RsmE"/>
</dbReference>
<dbReference type="Proteomes" id="UP000196365">
    <property type="component" value="Unassembled WGS sequence"/>
</dbReference>
<keyword evidence="6 12" id="KW-0698">rRNA processing</keyword>
<reference evidence="15 16" key="1">
    <citation type="submission" date="2017-02" db="EMBL/GenBank/DDBJ databases">
        <authorList>
            <person name="Peterson S.W."/>
        </authorList>
    </citation>
    <scope>NUCLEOTIDE SEQUENCE [LARGE SCALE GENOMIC DNA]</scope>
    <source>
        <strain evidence="15 16">DSM 15102</strain>
    </source>
</reference>
<evidence type="ECO:0000256" key="2">
    <source>
        <dbReference type="ARBA" id="ARBA00005528"/>
    </source>
</evidence>
<dbReference type="GO" id="GO:0070475">
    <property type="term" value="P:rRNA base methylation"/>
    <property type="evidence" value="ECO:0007669"/>
    <property type="project" value="TreeGrafter"/>
</dbReference>
<feature type="domain" description="Ribosomal RNA small subunit methyltransferase E PUA-like" evidence="14">
    <location>
        <begin position="22"/>
        <end position="66"/>
    </location>
</feature>
<dbReference type="EMBL" id="FUWV01000001">
    <property type="protein sequence ID" value="SJZ32628.1"/>
    <property type="molecule type" value="Genomic_DNA"/>
</dbReference>
<name>A0A1T4JR50_9FIRM</name>
<dbReference type="GO" id="GO:0005737">
    <property type="term" value="C:cytoplasm"/>
    <property type="evidence" value="ECO:0007669"/>
    <property type="project" value="UniProtKB-SubCell"/>
</dbReference>
<evidence type="ECO:0000256" key="12">
    <source>
        <dbReference type="PIRNR" id="PIRNR015601"/>
    </source>
</evidence>
<comment type="similarity">
    <text evidence="2 12">Belongs to the RNA methyltransferase RsmE family.</text>
</comment>
<protein>
    <recommendedName>
        <fullName evidence="4 12">Ribosomal RNA small subunit methyltransferase E</fullName>
        <ecNumber evidence="3 12">2.1.1.193</ecNumber>
    </recommendedName>
</protein>
<dbReference type="EC" id="2.1.1.193" evidence="3 12"/>
<sequence>MHRFFVNPRQVDEKNKIIEILGDDVKHISKVLRLKEGQEVEICDGKRMEYYVVITKIKKDKIYTSIKEMHLSHREPNIQVILYQGLPKSTKMDLIIQKCTELGIYSIIPIQTDRTVIKIENSKLEKKKIERWQRICYEAAKQSKRGKVPHITEIKEWKEIWEHMEENDLNIIAYENEKSKGLKQLLKEIKKPIKKIGILIGPEGGFTDQEIQEAQNKGIISISLGPRILRTETAGFATVTMLMYALGDLGGY</sequence>
<dbReference type="Pfam" id="PF04452">
    <property type="entry name" value="Methyltrans_RNA"/>
    <property type="match status" value="1"/>
</dbReference>
<keyword evidence="8 12" id="KW-0808">Transferase</keyword>
<evidence type="ECO:0000259" key="14">
    <source>
        <dbReference type="Pfam" id="PF20260"/>
    </source>
</evidence>
<dbReference type="Gene3D" id="2.40.240.20">
    <property type="entry name" value="Hypothetical PUA domain-like, domain 1"/>
    <property type="match status" value="1"/>
</dbReference>
<evidence type="ECO:0000256" key="6">
    <source>
        <dbReference type="ARBA" id="ARBA00022552"/>
    </source>
</evidence>
<evidence type="ECO:0000313" key="15">
    <source>
        <dbReference type="EMBL" id="SJZ32628.1"/>
    </source>
</evidence>
<accession>A0A1T4JR50</accession>
<dbReference type="NCBIfam" id="TIGR00046">
    <property type="entry name" value="RsmE family RNA methyltransferase"/>
    <property type="match status" value="1"/>
</dbReference>
<evidence type="ECO:0000256" key="4">
    <source>
        <dbReference type="ARBA" id="ARBA00013673"/>
    </source>
</evidence>
<evidence type="ECO:0000313" key="16">
    <source>
        <dbReference type="Proteomes" id="UP000196365"/>
    </source>
</evidence>
<dbReference type="RefSeq" id="WP_087677474.1">
    <property type="nucleotide sequence ID" value="NZ_FUWV01000001.1"/>
</dbReference>
<dbReference type="AlphaFoldDB" id="A0A1T4JR50"/>
<dbReference type="OrthoDB" id="9815641at2"/>
<dbReference type="PIRSF" id="PIRSF015601">
    <property type="entry name" value="MTase_slr0722"/>
    <property type="match status" value="1"/>
</dbReference>
<keyword evidence="5 12" id="KW-0963">Cytoplasm</keyword>
<dbReference type="InterPro" id="IPR015947">
    <property type="entry name" value="PUA-like_sf"/>
</dbReference>
<gene>
    <name evidence="15" type="ORF">SAMN02745973_00009</name>
</gene>
<keyword evidence="16" id="KW-1185">Reference proteome</keyword>
<keyword evidence="7 12" id="KW-0489">Methyltransferase</keyword>
<dbReference type="InterPro" id="IPR029028">
    <property type="entry name" value="Alpha/beta_knot_MTases"/>
</dbReference>
<feature type="domain" description="Ribosomal RNA small subunit methyltransferase E methyltransferase" evidence="13">
    <location>
        <begin position="75"/>
        <end position="242"/>
    </location>
</feature>
<keyword evidence="9 12" id="KW-0949">S-adenosyl-L-methionine</keyword>
<dbReference type="SUPFAM" id="SSF88697">
    <property type="entry name" value="PUA domain-like"/>
    <property type="match status" value="1"/>
</dbReference>
<dbReference type="InterPro" id="IPR046887">
    <property type="entry name" value="RsmE_PUA-like"/>
</dbReference>
<evidence type="ECO:0000256" key="11">
    <source>
        <dbReference type="ARBA" id="ARBA00047944"/>
    </source>
</evidence>
<comment type="subcellular location">
    <subcellularLocation>
        <location evidence="1 12">Cytoplasm</location>
    </subcellularLocation>
</comment>